<dbReference type="EMBL" id="JAMWBK010000001">
    <property type="protein sequence ID" value="KAJ8909136.1"/>
    <property type="molecule type" value="Genomic_DNA"/>
</dbReference>
<name>A0AAV8V4E2_9RHOD</name>
<protein>
    <submittedName>
        <fullName evidence="1">Uncharacterized protein</fullName>
    </submittedName>
</protein>
<gene>
    <name evidence="1" type="ORF">NDN08_005830</name>
</gene>
<keyword evidence="2" id="KW-1185">Reference proteome</keyword>
<dbReference type="Proteomes" id="UP001157974">
    <property type="component" value="Unassembled WGS sequence"/>
</dbReference>
<sequence length="252" mass="28369">MPGQKEDEKASIPVRRPSADLRLCVRPRTSIKIREYFHTLGGAATLKLGADYVFDASKPEMHNLQIRTSLKDTLANAKILYSAGEVTLAKTLWLDGRTRVNLWNEMMLANTPVGVQLDSCLEFFPHVAYSTSDKKVGIGTLRACLEQLNIVLYLNTSNVIPKSLLSNKILSPVGYVEESGPSRLAEKGWQDVKKGSEDIWADARKRSKKGKAYALKKSEQTITIARKRMREFSIRAPKFHPVQALMSWFNLF</sequence>
<organism evidence="1 2">
    <name type="scientific">Rhodosorus marinus</name>
    <dbReference type="NCBI Taxonomy" id="101924"/>
    <lineage>
        <taxon>Eukaryota</taxon>
        <taxon>Rhodophyta</taxon>
        <taxon>Stylonematophyceae</taxon>
        <taxon>Stylonematales</taxon>
        <taxon>Stylonemataceae</taxon>
        <taxon>Rhodosorus</taxon>
    </lineage>
</organism>
<reference evidence="1 2" key="1">
    <citation type="journal article" date="2023" name="Nat. Commun.">
        <title>Origin of minicircular mitochondrial genomes in red algae.</title>
        <authorList>
            <person name="Lee Y."/>
            <person name="Cho C.H."/>
            <person name="Lee Y.M."/>
            <person name="Park S.I."/>
            <person name="Yang J.H."/>
            <person name="West J.A."/>
            <person name="Bhattacharya D."/>
            <person name="Yoon H.S."/>
        </authorList>
    </citation>
    <scope>NUCLEOTIDE SEQUENCE [LARGE SCALE GENOMIC DNA]</scope>
    <source>
        <strain evidence="1 2">CCMP1338</strain>
        <tissue evidence="1">Whole cell</tissue>
    </source>
</reference>
<accession>A0AAV8V4E2</accession>
<comment type="caution">
    <text evidence="1">The sequence shown here is derived from an EMBL/GenBank/DDBJ whole genome shotgun (WGS) entry which is preliminary data.</text>
</comment>
<proteinExistence type="predicted"/>
<dbReference type="AlphaFoldDB" id="A0AAV8V4E2"/>
<evidence type="ECO:0000313" key="2">
    <source>
        <dbReference type="Proteomes" id="UP001157974"/>
    </source>
</evidence>
<evidence type="ECO:0000313" key="1">
    <source>
        <dbReference type="EMBL" id="KAJ8909136.1"/>
    </source>
</evidence>